<keyword evidence="3" id="KW-0521">NADP</keyword>
<dbReference type="SUPFAM" id="SSF55347">
    <property type="entry name" value="Glyceraldehyde-3-phosphate dehydrogenase-like, C-terminal domain"/>
    <property type="match status" value="1"/>
</dbReference>
<dbReference type="EMBL" id="CP071410">
    <property type="protein sequence ID" value="QSW37805.1"/>
    <property type="molecule type" value="Genomic_DNA"/>
</dbReference>
<dbReference type="PIRSF" id="PIRSF000161">
    <property type="entry name" value="DHPR"/>
    <property type="match status" value="1"/>
</dbReference>
<dbReference type="GO" id="GO:0009089">
    <property type="term" value="P:lysine biosynthetic process via diaminopimelate"/>
    <property type="evidence" value="ECO:0007669"/>
    <property type="project" value="InterPro"/>
</dbReference>
<evidence type="ECO:0000313" key="16">
    <source>
        <dbReference type="Proteomes" id="UP000663602"/>
    </source>
</evidence>
<evidence type="ECO:0000256" key="10">
    <source>
        <dbReference type="ARBA" id="ARBA00049080"/>
    </source>
</evidence>
<accession>A0A975ADQ1</accession>
<dbReference type="Proteomes" id="UP000663602">
    <property type="component" value="Chromosome"/>
</dbReference>
<dbReference type="InterPro" id="IPR022663">
    <property type="entry name" value="DapB_C"/>
</dbReference>
<dbReference type="Pfam" id="PF01113">
    <property type="entry name" value="DapB_N"/>
    <property type="match status" value="1"/>
</dbReference>
<evidence type="ECO:0000256" key="11">
    <source>
        <dbReference type="ARBA" id="ARBA00049396"/>
    </source>
</evidence>
<evidence type="ECO:0000256" key="4">
    <source>
        <dbReference type="ARBA" id="ARBA00022915"/>
    </source>
</evidence>
<evidence type="ECO:0000256" key="12">
    <source>
        <dbReference type="SAM" id="Phobius"/>
    </source>
</evidence>
<evidence type="ECO:0000256" key="9">
    <source>
        <dbReference type="ARBA" id="ARBA00038983"/>
    </source>
</evidence>
<evidence type="ECO:0000256" key="7">
    <source>
        <dbReference type="ARBA" id="ARBA00023154"/>
    </source>
</evidence>
<dbReference type="EC" id="1.17.1.8" evidence="9"/>
<feature type="domain" description="Dihydrodipicolinate reductase C-terminal" evidence="14">
    <location>
        <begin position="121"/>
        <end position="209"/>
    </location>
</feature>
<dbReference type="GO" id="GO:0005829">
    <property type="term" value="C:cytosol"/>
    <property type="evidence" value="ECO:0007669"/>
    <property type="project" value="TreeGrafter"/>
</dbReference>
<dbReference type="SUPFAM" id="SSF51735">
    <property type="entry name" value="NAD(P)-binding Rossmann-fold domains"/>
    <property type="match status" value="1"/>
</dbReference>
<comment type="catalytic activity">
    <reaction evidence="11">
        <text>(S)-2,3,4,5-tetrahydrodipicolinate + NAD(+) + H2O = (2S,4S)-4-hydroxy-2,3,4,5-tetrahydrodipicolinate + NADH + H(+)</text>
        <dbReference type="Rhea" id="RHEA:35323"/>
        <dbReference type="ChEBI" id="CHEBI:15377"/>
        <dbReference type="ChEBI" id="CHEBI:15378"/>
        <dbReference type="ChEBI" id="CHEBI:16845"/>
        <dbReference type="ChEBI" id="CHEBI:57540"/>
        <dbReference type="ChEBI" id="CHEBI:57945"/>
        <dbReference type="ChEBI" id="CHEBI:67139"/>
        <dbReference type="EC" id="1.17.1.8"/>
    </reaction>
</comment>
<dbReference type="InterPro" id="IPR023940">
    <property type="entry name" value="DHDPR_bac"/>
</dbReference>
<evidence type="ECO:0000313" key="15">
    <source>
        <dbReference type="EMBL" id="QSW37805.1"/>
    </source>
</evidence>
<keyword evidence="7" id="KW-0457">Lysine biosynthesis</keyword>
<evidence type="ECO:0000256" key="3">
    <source>
        <dbReference type="ARBA" id="ARBA00022857"/>
    </source>
</evidence>
<evidence type="ECO:0000256" key="6">
    <source>
        <dbReference type="ARBA" id="ARBA00023027"/>
    </source>
</evidence>
<dbReference type="Pfam" id="PF05173">
    <property type="entry name" value="DapB_C"/>
    <property type="match status" value="1"/>
</dbReference>
<organism evidence="15 16">
    <name type="scientific">Candidatus Vidania fulgoroideorum</name>
    <dbReference type="NCBI Taxonomy" id="881286"/>
    <lineage>
        <taxon>Bacteria</taxon>
        <taxon>Pseudomonadati</taxon>
        <taxon>Pseudomonadota</taxon>
        <taxon>Betaproteobacteria</taxon>
        <taxon>Candidatus Vidania</taxon>
    </lineage>
</organism>
<evidence type="ECO:0000259" key="14">
    <source>
        <dbReference type="Pfam" id="PF05173"/>
    </source>
</evidence>
<name>A0A975ADQ1_9PROT</name>
<feature type="transmembrane region" description="Helical" evidence="12">
    <location>
        <begin position="88"/>
        <end position="108"/>
    </location>
</feature>
<evidence type="ECO:0000256" key="1">
    <source>
        <dbReference type="ARBA" id="ARBA00006642"/>
    </source>
</evidence>
<keyword evidence="12" id="KW-0472">Membrane</keyword>
<keyword evidence="5" id="KW-0560">Oxidoreductase</keyword>
<evidence type="ECO:0000256" key="5">
    <source>
        <dbReference type="ARBA" id="ARBA00023002"/>
    </source>
</evidence>
<proteinExistence type="inferred from homology"/>
<evidence type="ECO:0000256" key="8">
    <source>
        <dbReference type="ARBA" id="ARBA00037922"/>
    </source>
</evidence>
<comment type="similarity">
    <text evidence="1">Belongs to the DapB family.</text>
</comment>
<dbReference type="InterPro" id="IPR036291">
    <property type="entry name" value="NAD(P)-bd_dom_sf"/>
</dbReference>
<dbReference type="GO" id="GO:0008839">
    <property type="term" value="F:4-hydroxy-tetrahydrodipicolinate reductase"/>
    <property type="evidence" value="ECO:0007669"/>
    <property type="project" value="UniProtKB-EC"/>
</dbReference>
<reference evidence="15" key="2">
    <citation type="submission" date="2021-03" db="EMBL/GenBank/DDBJ databases">
        <title>Alternative transmission patterns in independently acquired nutritional co-symbionts of Dictyopharidae planthoppers.</title>
        <authorList>
            <person name="Michalik A."/>
            <person name="Lukasik P."/>
        </authorList>
    </citation>
    <scope>NUCLEOTIDE SEQUENCE</scope>
    <source>
        <strain evidence="15">DICMUL</strain>
    </source>
</reference>
<comment type="catalytic activity">
    <reaction evidence="10">
        <text>(S)-2,3,4,5-tetrahydrodipicolinate + NADP(+) + H2O = (2S,4S)-4-hydroxy-2,3,4,5-tetrahydrodipicolinate + NADPH + H(+)</text>
        <dbReference type="Rhea" id="RHEA:35331"/>
        <dbReference type="ChEBI" id="CHEBI:15377"/>
        <dbReference type="ChEBI" id="CHEBI:15378"/>
        <dbReference type="ChEBI" id="CHEBI:16845"/>
        <dbReference type="ChEBI" id="CHEBI:57783"/>
        <dbReference type="ChEBI" id="CHEBI:58349"/>
        <dbReference type="ChEBI" id="CHEBI:67139"/>
        <dbReference type="EC" id="1.17.1.8"/>
    </reaction>
</comment>
<sequence>MFNIIVSGFRGKTGSVVVEFLRNQGFRYTYKYAADLNIWSVCTNVIVIDFTSPANLNNLLRIAICKQCKLIVGTTGYSKYQIMLLKKIAWYVPVFISSNFNSTFLLYLRVLRFVNKLKTTMVGTLVETHNLYKKDCPSGSAKLISKVIDVGNIFSLRYGNEIGTHTVILSNQHNTITLKHKCLDRYAFVDMLPYVIKFMLCKLTGFYTFKV</sequence>
<dbReference type="Gene3D" id="3.30.360.10">
    <property type="entry name" value="Dihydrodipicolinate Reductase, domain 2"/>
    <property type="match status" value="1"/>
</dbReference>
<comment type="pathway">
    <text evidence="8">Amino-acid biosynthesis; L-lysine biosynthesis via DAP pathway; (S)-tetrahydrodipicolinate from L-aspartate: step 4/4.</text>
</comment>
<keyword evidence="6" id="KW-0520">NAD</keyword>
<reference evidence="15" key="1">
    <citation type="submission" date="2021-02" db="EMBL/GenBank/DDBJ databases">
        <authorList>
            <person name="Franco D."/>
        </authorList>
    </citation>
    <scope>NUCLEOTIDE SEQUENCE</scope>
    <source>
        <strain evidence="15">DICMUL</strain>
    </source>
</reference>
<dbReference type="Gene3D" id="3.40.50.720">
    <property type="entry name" value="NAD(P)-binding Rossmann-like Domain"/>
    <property type="match status" value="1"/>
</dbReference>
<feature type="domain" description="Dihydrodipicolinate reductase N-terminal" evidence="13">
    <location>
        <begin position="4"/>
        <end position="100"/>
    </location>
</feature>
<dbReference type="PANTHER" id="PTHR20836:SF0">
    <property type="entry name" value="4-HYDROXY-TETRAHYDRODIPICOLINATE REDUCTASE 1, CHLOROPLASTIC-RELATED"/>
    <property type="match status" value="1"/>
</dbReference>
<keyword evidence="12" id="KW-0812">Transmembrane</keyword>
<keyword evidence="2" id="KW-0028">Amino-acid biosynthesis</keyword>
<keyword evidence="4" id="KW-0220">Diaminopimelate biosynthesis</keyword>
<gene>
    <name evidence="15" type="ORF">JSR02_00635</name>
</gene>
<keyword evidence="12" id="KW-1133">Transmembrane helix</keyword>
<evidence type="ECO:0000256" key="2">
    <source>
        <dbReference type="ARBA" id="ARBA00022605"/>
    </source>
</evidence>
<dbReference type="AlphaFoldDB" id="A0A975ADQ1"/>
<evidence type="ECO:0000259" key="13">
    <source>
        <dbReference type="Pfam" id="PF01113"/>
    </source>
</evidence>
<dbReference type="InterPro" id="IPR000846">
    <property type="entry name" value="DapB_N"/>
</dbReference>
<dbReference type="PANTHER" id="PTHR20836">
    <property type="entry name" value="DIHYDRODIPICOLINATE REDUCTASE"/>
    <property type="match status" value="1"/>
</dbReference>
<dbReference type="GO" id="GO:0019877">
    <property type="term" value="P:diaminopimelate biosynthetic process"/>
    <property type="evidence" value="ECO:0007669"/>
    <property type="project" value="UniProtKB-KW"/>
</dbReference>
<protein>
    <recommendedName>
        <fullName evidence="9">4-hydroxy-tetrahydrodipicolinate reductase</fullName>
        <ecNumber evidence="9">1.17.1.8</ecNumber>
    </recommendedName>
</protein>